<dbReference type="Pfam" id="PF00862">
    <property type="entry name" value="GT-B_Sucrose_synth"/>
    <property type="match status" value="1"/>
</dbReference>
<dbReference type="Pfam" id="PF24861">
    <property type="entry name" value="SUS_N"/>
    <property type="match status" value="1"/>
</dbReference>
<gene>
    <name evidence="12" type="ORF">BMF81_02875</name>
</gene>
<feature type="domain" description="Sucrose synthase first GT-B" evidence="9">
    <location>
        <begin position="281"/>
        <end position="573"/>
    </location>
</feature>
<dbReference type="Gene3D" id="1.20.120.1230">
    <property type="match status" value="1"/>
</dbReference>
<dbReference type="InterPro" id="IPR012820">
    <property type="entry name" value="Sucrose_synthase_pln/cyn"/>
</dbReference>
<dbReference type="SUPFAM" id="SSF53756">
    <property type="entry name" value="UDP-Glycosyltransferase/glycogen phosphorylase"/>
    <property type="match status" value="1"/>
</dbReference>
<accession>A0A2S0Q8Q9</accession>
<keyword evidence="5 12" id="KW-0808">Transferase</keyword>
<comment type="catalytic activity">
    <reaction evidence="6">
        <text>an NDP-alpha-D-glucose + D-fructose = a ribonucleoside 5'-diphosphate + sucrose + H(+)</text>
        <dbReference type="Rhea" id="RHEA:16241"/>
        <dbReference type="ChEBI" id="CHEBI:15378"/>
        <dbReference type="ChEBI" id="CHEBI:17992"/>
        <dbReference type="ChEBI" id="CHEBI:37721"/>
        <dbReference type="ChEBI" id="CHEBI:57930"/>
        <dbReference type="ChEBI" id="CHEBI:76533"/>
        <dbReference type="EC" id="2.4.1.13"/>
    </reaction>
</comment>
<protein>
    <recommendedName>
        <fullName evidence="3 7">Sucrose synthase</fullName>
        <ecNumber evidence="2 7">2.4.1.13</ecNumber>
    </recommendedName>
</protein>
<evidence type="ECO:0000313" key="12">
    <source>
        <dbReference type="EMBL" id="AVZ30839.1"/>
    </source>
</evidence>
<evidence type="ECO:0000259" key="10">
    <source>
        <dbReference type="Pfam" id="PF24861"/>
    </source>
</evidence>
<evidence type="ECO:0000259" key="8">
    <source>
        <dbReference type="Pfam" id="PF00534"/>
    </source>
</evidence>
<proteinExistence type="inferred from homology"/>
<dbReference type="EC" id="2.4.1.13" evidence="2 7"/>
<dbReference type="Pfam" id="PF24862">
    <property type="entry name" value="SUS_EPBD"/>
    <property type="match status" value="1"/>
</dbReference>
<organism evidence="12 13">
    <name type="scientific">Nodularia spumigena UHCC 0039</name>
    <dbReference type="NCBI Taxonomy" id="1914872"/>
    <lineage>
        <taxon>Bacteria</taxon>
        <taxon>Bacillati</taxon>
        <taxon>Cyanobacteriota</taxon>
        <taxon>Cyanophyceae</taxon>
        <taxon>Nostocales</taxon>
        <taxon>Nodulariaceae</taxon>
        <taxon>Nodularia</taxon>
    </lineage>
</organism>
<comment type="similarity">
    <text evidence="1">Belongs to the glycosyltransferase 1 family.</text>
</comment>
<dbReference type="EMBL" id="CP020114">
    <property type="protein sequence ID" value="AVZ30839.1"/>
    <property type="molecule type" value="Genomic_DNA"/>
</dbReference>
<dbReference type="KEGG" id="nsp:BMF81_02875"/>
<dbReference type="NCBIfam" id="TIGR02470">
    <property type="entry name" value="sucr_synth"/>
    <property type="match status" value="1"/>
</dbReference>
<dbReference type="InterPro" id="IPR001296">
    <property type="entry name" value="Glyco_trans_1"/>
</dbReference>
<evidence type="ECO:0000256" key="1">
    <source>
        <dbReference type="ARBA" id="ARBA00006530"/>
    </source>
</evidence>
<sequence>MQGGGVSFVLPVKNANLMLGVPMSELIQAILDSEEKSDLRSFASQLRQEEKNYLLRNDILNVFIDYCSKSEKSETSAASSRLGKLIYYTQEIIQEDSSLCFIIRPKIASQEVYRLTEDLNVEPMSVQELLDLRDRFVNKYHPLEGDLLELDFGPFYDYTPVIRDPKNIGKGVQFLNRYLSSKIFQDSKQLLDSLLNFLRLHQYNGVQLLINDRITTQQQLSTQIKKAITFVSDRPKDEPYEKFRFELQMIGFEPGWGNTAKRVGDTLDILDELIDSPDPQTIEAFISRIPMIFRIVLVSAHGWFGQEGVLGRPDTGGQVVYVLDQAKNLEKQLQEDAQLAGLDGLNVEPKVIILTRLIPNSDGTLCNQRLEKVHGTENAWILRVPLRDFNPNMTQNWISRFEFWPYLETFAIDSEKELLAEFQGRPDLIVGNYSDGNLVAFLLARRMDVTQCNIAHALEKSKYLFSNLYWEELEDKYHFSLQFTADLIAMNAANFVVSSTYQEIVGTPDSVGQYESYKCFTMPELYHVVNGIELFSPKFNVVPPGVNESYYFPYTRKEDRVEADSDRLADILFTLEDPHQIFGKLDDPTKRPLFSVARLDRIKNLTGLAECYGKSPELQEHCNLILVAGKLRVEDSGDNEERDEIIKLYQIIEQYNLYGKIRWLGVRLTKSDSGEIYRVIADRKGIFVQPALFEAFGLTILESMVSGIPTFATQFGGPLEIIQDKVNGFYINPTNLEETAEKILEFVTKCEQSSHYWDAVSEEAIKRVLTTYTWKIHTTKLLSLARIYGFWNFTSKENREDLLRYLEALFYLIYKPKAQELLEQHQHR</sequence>
<dbReference type="PANTHER" id="PTHR45839:SF7">
    <property type="entry name" value="SUCROSE SYNTHASE 1"/>
    <property type="match status" value="1"/>
</dbReference>
<name>A0A2S0Q8Q9_NODSP</name>
<evidence type="ECO:0000256" key="7">
    <source>
        <dbReference type="NCBIfam" id="TIGR02470"/>
    </source>
</evidence>
<feature type="domain" description="Sucrose synthase N-terminal" evidence="10">
    <location>
        <begin position="24"/>
        <end position="133"/>
    </location>
</feature>
<reference evidence="12 13" key="1">
    <citation type="submission" date="2017-03" db="EMBL/GenBank/DDBJ databases">
        <title>Comparative genomics of the toxic Baltic Sea cyanobacteria Nodularia spumigena UHCC 0039 and its response on varying salinity.</title>
        <authorList>
            <person name="Teikari J.E."/>
        </authorList>
    </citation>
    <scope>NUCLEOTIDE SEQUENCE [LARGE SCALE GENOMIC DNA]</scope>
    <source>
        <strain evidence="12 13">UHCC 0039</strain>
    </source>
</reference>
<dbReference type="Proteomes" id="UP000244056">
    <property type="component" value="Chromosome"/>
</dbReference>
<evidence type="ECO:0000259" key="9">
    <source>
        <dbReference type="Pfam" id="PF00862"/>
    </source>
</evidence>
<evidence type="ECO:0000256" key="6">
    <source>
        <dbReference type="ARBA" id="ARBA00049030"/>
    </source>
</evidence>
<evidence type="ECO:0000313" key="13">
    <source>
        <dbReference type="Proteomes" id="UP000244056"/>
    </source>
</evidence>
<dbReference type="InterPro" id="IPR056736">
    <property type="entry name" value="SUS_EPBD"/>
</dbReference>
<evidence type="ECO:0000259" key="11">
    <source>
        <dbReference type="Pfam" id="PF24862"/>
    </source>
</evidence>
<dbReference type="PANTHER" id="PTHR45839">
    <property type="match status" value="1"/>
</dbReference>
<feature type="domain" description="Glycosyl transferase family 1" evidence="8">
    <location>
        <begin position="587"/>
        <end position="750"/>
    </location>
</feature>
<evidence type="ECO:0000256" key="4">
    <source>
        <dbReference type="ARBA" id="ARBA00022676"/>
    </source>
</evidence>
<dbReference type="Gene3D" id="3.40.50.2000">
    <property type="entry name" value="Glycogen Phosphorylase B"/>
    <property type="match status" value="2"/>
</dbReference>
<dbReference type="InterPro" id="IPR056735">
    <property type="entry name" value="SUS_N"/>
</dbReference>
<dbReference type="GO" id="GO:0016157">
    <property type="term" value="F:sucrose synthase activity"/>
    <property type="evidence" value="ECO:0007669"/>
    <property type="project" value="UniProtKB-UniRule"/>
</dbReference>
<evidence type="ECO:0000256" key="3">
    <source>
        <dbReference type="ARBA" id="ARBA00020955"/>
    </source>
</evidence>
<keyword evidence="4 12" id="KW-0328">Glycosyltransferase</keyword>
<dbReference type="Pfam" id="PF00534">
    <property type="entry name" value="Glycos_transf_1"/>
    <property type="match status" value="1"/>
</dbReference>
<dbReference type="AlphaFoldDB" id="A0A2S0Q8Q9"/>
<feature type="domain" description="Sucrose synthase EPBD" evidence="11">
    <location>
        <begin position="170"/>
        <end position="258"/>
    </location>
</feature>
<dbReference type="Gene3D" id="3.10.450.330">
    <property type="match status" value="1"/>
</dbReference>
<dbReference type="GO" id="GO:0005985">
    <property type="term" value="P:sucrose metabolic process"/>
    <property type="evidence" value="ECO:0007669"/>
    <property type="project" value="UniProtKB-UniRule"/>
</dbReference>
<evidence type="ECO:0000256" key="5">
    <source>
        <dbReference type="ARBA" id="ARBA00022679"/>
    </source>
</evidence>
<dbReference type="InterPro" id="IPR000368">
    <property type="entry name" value="Sucrose_synth_GT-B1"/>
</dbReference>
<evidence type="ECO:0000256" key="2">
    <source>
        <dbReference type="ARBA" id="ARBA00012540"/>
    </source>
</evidence>